<dbReference type="AlphaFoldDB" id="J0D4Y4"/>
<sequence length="545" mass="60817">MDDRDLNPDPCIPAPSRVLYRYYTRSRARAAALPPADGPLSPPGKRKSTSACHPSCEEPFGTAPPHKKVKLDPSLSPAGAQPGSDLLLHAVPPAVTYRRSRLGCDGTVELVPVDVSDSEGRDFVLWPFTLERLTFDAARALASRNKPRPPLPPFPPPAKKRNQRMCDLARTARRNLQRATEVVSPVAAGLASTAPAPAFETTNVTKSGNQGFIPRWRRDAVRAVFGTPQLVELLEKMQVVPYDFEDETDTAICDRNGRCISFRSKVVADIRPGESLIDKLTREVGLFIANCPISAKDREGNMRGQHFFCIMGVHRQYNQQPYETSFQRKYRRQIDWTMSPGSALSRYTLLLTNLIERRFPSLAERMLNNAKWHYKHSIIDGKPITPQFGLFWNCCINAPSPESGVERVVAAPHADSKNVAALFCALLAFWADGLVGEDEWSWLVLWDLGIILQCPRGSFVLYPSALLLHFNARIVKCKRGERPTPANSTEILAFVDGGRGSIVWFCQASMYSCTDEGMDGRTHEERVKDFIPVVLNPNVFDDEDI</sequence>
<evidence type="ECO:0000313" key="2">
    <source>
        <dbReference type="EMBL" id="EJD33819.1"/>
    </source>
</evidence>
<dbReference type="Gene3D" id="3.60.130.30">
    <property type="match status" value="1"/>
</dbReference>
<dbReference type="EMBL" id="JH688075">
    <property type="protein sequence ID" value="EJD33819.1"/>
    <property type="molecule type" value="Genomic_DNA"/>
</dbReference>
<dbReference type="eggNOG" id="ENOG502SN7X">
    <property type="taxonomic scope" value="Eukaryota"/>
</dbReference>
<dbReference type="InParanoid" id="J0D4Y4"/>
<accession>J0D4Y4</accession>
<keyword evidence="3" id="KW-1185">Reference proteome</keyword>
<feature type="region of interest" description="Disordered" evidence="1">
    <location>
        <begin position="31"/>
        <end position="66"/>
    </location>
</feature>
<protein>
    <submittedName>
        <fullName evidence="2">Uncharacterized protein</fullName>
    </submittedName>
</protein>
<organism evidence="2 3">
    <name type="scientific">Auricularia subglabra (strain TFB-10046 / SS5)</name>
    <name type="common">White-rot fungus</name>
    <name type="synonym">Auricularia delicata (strain TFB10046)</name>
    <dbReference type="NCBI Taxonomy" id="717982"/>
    <lineage>
        <taxon>Eukaryota</taxon>
        <taxon>Fungi</taxon>
        <taxon>Dikarya</taxon>
        <taxon>Basidiomycota</taxon>
        <taxon>Agaricomycotina</taxon>
        <taxon>Agaricomycetes</taxon>
        <taxon>Auriculariales</taxon>
        <taxon>Auriculariaceae</taxon>
        <taxon>Auricularia</taxon>
    </lineage>
</organism>
<feature type="region of interest" description="Disordered" evidence="1">
    <location>
        <begin position="143"/>
        <end position="163"/>
    </location>
</feature>
<dbReference type="OrthoDB" id="3266461at2759"/>
<evidence type="ECO:0000256" key="1">
    <source>
        <dbReference type="SAM" id="MobiDB-lite"/>
    </source>
</evidence>
<evidence type="ECO:0000313" key="3">
    <source>
        <dbReference type="Proteomes" id="UP000006514"/>
    </source>
</evidence>
<reference evidence="3" key="1">
    <citation type="journal article" date="2012" name="Science">
        <title>The Paleozoic origin of enzymatic lignin decomposition reconstructed from 31 fungal genomes.</title>
        <authorList>
            <person name="Floudas D."/>
            <person name="Binder M."/>
            <person name="Riley R."/>
            <person name="Barry K."/>
            <person name="Blanchette R.A."/>
            <person name="Henrissat B."/>
            <person name="Martinez A.T."/>
            <person name="Otillar R."/>
            <person name="Spatafora J.W."/>
            <person name="Yadav J.S."/>
            <person name="Aerts A."/>
            <person name="Benoit I."/>
            <person name="Boyd A."/>
            <person name="Carlson A."/>
            <person name="Copeland A."/>
            <person name="Coutinho P.M."/>
            <person name="de Vries R.P."/>
            <person name="Ferreira P."/>
            <person name="Findley K."/>
            <person name="Foster B."/>
            <person name="Gaskell J."/>
            <person name="Glotzer D."/>
            <person name="Gorecki P."/>
            <person name="Heitman J."/>
            <person name="Hesse C."/>
            <person name="Hori C."/>
            <person name="Igarashi K."/>
            <person name="Jurgens J.A."/>
            <person name="Kallen N."/>
            <person name="Kersten P."/>
            <person name="Kohler A."/>
            <person name="Kuees U."/>
            <person name="Kumar T.K.A."/>
            <person name="Kuo A."/>
            <person name="LaButti K."/>
            <person name="Larrondo L.F."/>
            <person name="Lindquist E."/>
            <person name="Ling A."/>
            <person name="Lombard V."/>
            <person name="Lucas S."/>
            <person name="Lundell T."/>
            <person name="Martin R."/>
            <person name="McLaughlin D.J."/>
            <person name="Morgenstern I."/>
            <person name="Morin E."/>
            <person name="Murat C."/>
            <person name="Nagy L.G."/>
            <person name="Nolan M."/>
            <person name="Ohm R.A."/>
            <person name="Patyshakuliyeva A."/>
            <person name="Rokas A."/>
            <person name="Ruiz-Duenas F.J."/>
            <person name="Sabat G."/>
            <person name="Salamov A."/>
            <person name="Samejima M."/>
            <person name="Schmutz J."/>
            <person name="Slot J.C."/>
            <person name="St John F."/>
            <person name="Stenlid J."/>
            <person name="Sun H."/>
            <person name="Sun S."/>
            <person name="Syed K."/>
            <person name="Tsang A."/>
            <person name="Wiebenga A."/>
            <person name="Young D."/>
            <person name="Pisabarro A."/>
            <person name="Eastwood D.C."/>
            <person name="Martin F."/>
            <person name="Cullen D."/>
            <person name="Grigoriev I.V."/>
            <person name="Hibbett D.S."/>
        </authorList>
    </citation>
    <scope>NUCLEOTIDE SEQUENCE [LARGE SCALE GENOMIC DNA]</scope>
    <source>
        <strain evidence="3">TFB10046</strain>
    </source>
</reference>
<name>J0D4Y4_AURST</name>
<dbReference type="KEGG" id="adl:AURDEDRAFT_177114"/>
<feature type="compositionally biased region" description="Pro residues" evidence="1">
    <location>
        <begin position="148"/>
        <end position="157"/>
    </location>
</feature>
<dbReference type="Proteomes" id="UP000006514">
    <property type="component" value="Unassembled WGS sequence"/>
</dbReference>
<proteinExistence type="predicted"/>
<gene>
    <name evidence="2" type="ORF">AURDEDRAFT_177114</name>
</gene>